<dbReference type="InterPro" id="IPR037171">
    <property type="entry name" value="NagB/RpiA_transferase-like"/>
</dbReference>
<dbReference type="OrthoDB" id="10249309at2759"/>
<organism evidence="11 12">
    <name type="scientific">Nannochloropsis gaditana</name>
    <dbReference type="NCBI Taxonomy" id="72520"/>
    <lineage>
        <taxon>Eukaryota</taxon>
        <taxon>Sar</taxon>
        <taxon>Stramenopiles</taxon>
        <taxon>Ochrophyta</taxon>
        <taxon>Eustigmatophyceae</taxon>
        <taxon>Eustigmatales</taxon>
        <taxon>Monodopsidaceae</taxon>
        <taxon>Nannochloropsis</taxon>
    </lineage>
</organism>
<evidence type="ECO:0000256" key="4">
    <source>
        <dbReference type="ARBA" id="ARBA00022540"/>
    </source>
</evidence>
<dbReference type="GO" id="GO:0005829">
    <property type="term" value="C:cytosol"/>
    <property type="evidence" value="ECO:0007669"/>
    <property type="project" value="UniProtKB-SubCell"/>
</dbReference>
<dbReference type="EMBL" id="AZIL01000942">
    <property type="protein sequence ID" value="EWM25308.1"/>
    <property type="molecule type" value="Genomic_DNA"/>
</dbReference>
<proteinExistence type="inferred from homology"/>
<comment type="caution">
    <text evidence="11">The sequence shown here is derived from an EMBL/GenBank/DDBJ whole genome shotgun (WGS) entry which is preliminary data.</text>
</comment>
<dbReference type="InterPro" id="IPR042529">
    <property type="entry name" value="IF_2B-like_C"/>
</dbReference>
<evidence type="ECO:0000256" key="3">
    <source>
        <dbReference type="ARBA" id="ARBA00022490"/>
    </source>
</evidence>
<evidence type="ECO:0000256" key="6">
    <source>
        <dbReference type="ARBA" id="ARBA00044208"/>
    </source>
</evidence>
<evidence type="ECO:0000256" key="9">
    <source>
        <dbReference type="RuleBase" id="RU003814"/>
    </source>
</evidence>
<evidence type="ECO:0000313" key="11">
    <source>
        <dbReference type="EMBL" id="EWM25308.1"/>
    </source>
</evidence>
<evidence type="ECO:0000256" key="7">
    <source>
        <dbReference type="ARBA" id="ARBA00044236"/>
    </source>
</evidence>
<reference evidence="11 12" key="1">
    <citation type="journal article" date="2014" name="Mol. Plant">
        <title>Chromosome Scale Genome Assembly and Transcriptome Profiling of Nannochloropsis gaditana in Nitrogen Depletion.</title>
        <authorList>
            <person name="Corteggiani Carpinelli E."/>
            <person name="Telatin A."/>
            <person name="Vitulo N."/>
            <person name="Forcato C."/>
            <person name="D'Angelo M."/>
            <person name="Schiavon R."/>
            <person name="Vezzi A."/>
            <person name="Giacometti G.M."/>
            <person name="Morosinotto T."/>
            <person name="Valle G."/>
        </authorList>
    </citation>
    <scope>NUCLEOTIDE SEQUENCE [LARGE SCALE GENOMIC DNA]</scope>
    <source>
        <strain evidence="11 12">B-31</strain>
    </source>
</reference>
<evidence type="ECO:0000256" key="10">
    <source>
        <dbReference type="SAM" id="MobiDB-lite"/>
    </source>
</evidence>
<accession>W7TP78</accession>
<dbReference type="Pfam" id="PF01008">
    <property type="entry name" value="IF-2B"/>
    <property type="match status" value="1"/>
</dbReference>
<dbReference type="GO" id="GO:0003743">
    <property type="term" value="F:translation initiation factor activity"/>
    <property type="evidence" value="ECO:0007669"/>
    <property type="project" value="UniProtKB-KW"/>
</dbReference>
<evidence type="ECO:0000256" key="1">
    <source>
        <dbReference type="ARBA" id="ARBA00004514"/>
    </source>
</evidence>
<dbReference type="Gene3D" id="3.40.50.10470">
    <property type="entry name" value="Translation initiation factor eif-2b, domain 2"/>
    <property type="match status" value="1"/>
</dbReference>
<evidence type="ECO:0000256" key="2">
    <source>
        <dbReference type="ARBA" id="ARBA00007251"/>
    </source>
</evidence>
<dbReference type="InterPro" id="IPR051501">
    <property type="entry name" value="eIF2B_alpha/beta/delta"/>
</dbReference>
<comment type="similarity">
    <text evidence="2 9">Belongs to the eIF-2B alpha/beta/delta subunits family.</text>
</comment>
<dbReference type="AlphaFoldDB" id="W7TP78"/>
<dbReference type="Gene3D" id="1.20.120.1070">
    <property type="entry name" value="Translation initiation factor eIF-2B, N-terminal domain"/>
    <property type="match status" value="1"/>
</dbReference>
<keyword evidence="5" id="KW-0648">Protein biosynthesis</keyword>
<comment type="subcellular location">
    <subcellularLocation>
        <location evidence="1">Cytoplasm</location>
        <location evidence="1">Cytosol</location>
    </subcellularLocation>
</comment>
<name>W7TP78_9STRA</name>
<dbReference type="InterPro" id="IPR000649">
    <property type="entry name" value="IF-2B-related"/>
</dbReference>
<evidence type="ECO:0000313" key="12">
    <source>
        <dbReference type="Proteomes" id="UP000019335"/>
    </source>
</evidence>
<dbReference type="Proteomes" id="UP000019335">
    <property type="component" value="Chromosome 11"/>
</dbReference>
<dbReference type="SUPFAM" id="SSF100950">
    <property type="entry name" value="NagB/RpiA/CoA transferase-like"/>
    <property type="match status" value="1"/>
</dbReference>
<feature type="compositionally biased region" description="Basic and acidic residues" evidence="10">
    <location>
        <begin position="336"/>
        <end position="348"/>
    </location>
</feature>
<dbReference type="GO" id="GO:0005085">
    <property type="term" value="F:guanyl-nucleotide exchange factor activity"/>
    <property type="evidence" value="ECO:0007669"/>
    <property type="project" value="TreeGrafter"/>
</dbReference>
<keyword evidence="3" id="KW-0963">Cytoplasm</keyword>
<dbReference type="PANTHER" id="PTHR45860:SF1">
    <property type="entry name" value="TRANSLATION INITIATION FACTOR EIF-2B SUBUNIT ALPHA"/>
    <property type="match status" value="1"/>
</dbReference>
<dbReference type="PANTHER" id="PTHR45860">
    <property type="entry name" value="TRANSLATION INITIATION FACTOR EIF-2B SUBUNIT ALPHA"/>
    <property type="match status" value="1"/>
</dbReference>
<dbReference type="InterPro" id="IPR042528">
    <property type="entry name" value="elF-2B_alpha_N"/>
</dbReference>
<protein>
    <recommendedName>
        <fullName evidence="6">Translation initiation factor eIF2B subunit alpha</fullName>
    </recommendedName>
    <alternativeName>
        <fullName evidence="7">eIF2B GDP-GTP exchange factor subunit alpha</fullName>
    </alternativeName>
</protein>
<keyword evidence="4 11" id="KW-0396">Initiation factor</keyword>
<comment type="subunit">
    <text evidence="8">Component of the translation initiation factor 2B (eIF2B) complex which is a heterodecamer of two sets of five different subunits: alpha, beta, gamma, delta and epsilon. Subunits alpha, beta and delta comprise a regulatory subcomplex and subunits epsilon and gamma comprise a catalytic subcomplex. Within the complex, the hexameric regulatory complex resides at the center, with the two heterodimeric catalytic subcomplexes bound on opposite sides.</text>
</comment>
<dbReference type="GO" id="GO:0005851">
    <property type="term" value="C:eukaryotic translation initiation factor 2B complex"/>
    <property type="evidence" value="ECO:0007669"/>
    <property type="project" value="TreeGrafter"/>
</dbReference>
<gene>
    <name evidence="11" type="ORF">Naga_100135g14</name>
</gene>
<sequence length="409" mass="44191">MPAHMPSVLFAYSYHSDALSYSLPCTIYFDTANAPVMEAALEPSIPPSNLPSHSSAPSSDDPLLSVFRSHLEKNVPVPIAGVQTLLHVMSSSRAVTIMGIQNDLKAATSELIEYERRISGGRASISFRACVELFFRYATRKNDDVPDFETLNKLFIARGHHFVANALKSRLGIAELGHSFVQDGMMILTHGRSEVVTGVLIRAAQSNKNFTVMVTEGRPEGSGFKAAERLTEAGIPVTVILDSAAAYFMERVDIVLLGAEGVVESGGIVNKIGTCQLAMVAKLYNKPLYVAAESYKFARLYPLTQADLEDNVDNDVEKPLFPPLLTGIEGGTATGKVEEGEGRHRQERGSSGNLLGKNTIFDSGPGVAAMTTKNPSCDYTPAQYISLLFTDLGILTPAAVSDELIKLYQ</sequence>
<evidence type="ECO:0000256" key="8">
    <source>
        <dbReference type="ARBA" id="ARBA00046432"/>
    </source>
</evidence>
<feature type="region of interest" description="Disordered" evidence="10">
    <location>
        <begin position="329"/>
        <end position="359"/>
    </location>
</feature>
<keyword evidence="12" id="KW-1185">Reference proteome</keyword>
<evidence type="ECO:0000256" key="5">
    <source>
        <dbReference type="ARBA" id="ARBA00022917"/>
    </source>
</evidence>